<evidence type="ECO:0000313" key="2">
    <source>
        <dbReference type="EMBL" id="CUV34940.1"/>
    </source>
</evidence>
<gene>
    <name evidence="4" type="ORF">RD1301_v1_1340007</name>
    <name evidence="1" type="ORF">RUN1744_v1_910028</name>
    <name evidence="2" type="ORF">TD1301_v1_1150009</name>
    <name evidence="3" type="ORF">TF3108_v1_850028</name>
</gene>
<organism evidence="4">
    <name type="scientific">Ralstonia solanacearum</name>
    <name type="common">Pseudomonas solanacearum</name>
    <dbReference type="NCBI Taxonomy" id="305"/>
    <lineage>
        <taxon>Bacteria</taxon>
        <taxon>Pseudomonadati</taxon>
        <taxon>Pseudomonadota</taxon>
        <taxon>Betaproteobacteria</taxon>
        <taxon>Burkholderiales</taxon>
        <taxon>Burkholderiaceae</taxon>
        <taxon>Ralstonia</taxon>
        <taxon>Ralstonia solanacearum species complex</taxon>
    </lineage>
</organism>
<evidence type="ECO:0000313" key="4">
    <source>
        <dbReference type="EMBL" id="CUV61174.1"/>
    </source>
</evidence>
<dbReference type="AlphaFoldDB" id="A0A0S4XBG7"/>
<protein>
    <recommendedName>
        <fullName evidence="5">KTSC domain-containing protein</fullName>
    </recommendedName>
</protein>
<evidence type="ECO:0000313" key="1">
    <source>
        <dbReference type="EMBL" id="CUV25312.1"/>
    </source>
</evidence>
<accession>A0A0S4XBG7</accession>
<evidence type="ECO:0000313" key="3">
    <source>
        <dbReference type="EMBL" id="CUV41743.1"/>
    </source>
</evidence>
<evidence type="ECO:0008006" key="5">
    <source>
        <dbReference type="Google" id="ProtNLM"/>
    </source>
</evidence>
<name>A0A0S4XBG7_RALSL</name>
<dbReference type="EMBL" id="LN899825">
    <property type="protein sequence ID" value="CUV34940.1"/>
    <property type="molecule type" value="Genomic_DNA"/>
</dbReference>
<dbReference type="EMBL" id="LN899823">
    <property type="protein sequence ID" value="CUV25312.1"/>
    <property type="molecule type" value="Genomic_DNA"/>
</dbReference>
<sequence>MEPYKNLSGKSGIAYYKIGDDHIWVQFFNGKYRNYRYSNASAGAGNIAQMKQLASDGQGLNSFIAKNPDVRDGWDRREP</sequence>
<dbReference type="EMBL" id="LN899822">
    <property type="protein sequence ID" value="CUV61174.1"/>
    <property type="molecule type" value="Genomic_DNA"/>
</dbReference>
<proteinExistence type="predicted"/>
<reference evidence="4" key="1">
    <citation type="submission" date="2015-10" db="EMBL/GenBank/DDBJ databases">
        <authorList>
            <person name="Gilbert D.G."/>
        </authorList>
    </citation>
    <scope>NUCLEOTIDE SEQUENCE</scope>
    <source>
        <strain evidence="4">Phyl III-seqv23</strain>
    </source>
</reference>
<dbReference type="EMBL" id="LN899826">
    <property type="protein sequence ID" value="CUV41743.1"/>
    <property type="molecule type" value="Genomic_DNA"/>
</dbReference>